<evidence type="ECO:0000256" key="1">
    <source>
        <dbReference type="SAM" id="MobiDB-lite"/>
    </source>
</evidence>
<reference evidence="4" key="1">
    <citation type="submission" date="2016-10" db="EMBL/GenBank/DDBJ databases">
        <authorList>
            <person name="Varghese N."/>
            <person name="Submissions S."/>
        </authorList>
    </citation>
    <scope>NUCLEOTIDE SEQUENCE [LARGE SCALE GENOMIC DNA]</scope>
    <source>
        <strain evidence="4">AAP</strain>
    </source>
</reference>
<keyword evidence="2" id="KW-0732">Signal</keyword>
<dbReference type="EMBL" id="FNGH01000018">
    <property type="protein sequence ID" value="SDM73023.1"/>
    <property type="molecule type" value="Genomic_DNA"/>
</dbReference>
<dbReference type="Proteomes" id="UP000199107">
    <property type="component" value="Unassembled WGS sequence"/>
</dbReference>
<evidence type="ECO:0000313" key="4">
    <source>
        <dbReference type="Proteomes" id="UP000199107"/>
    </source>
</evidence>
<evidence type="ECO:0000256" key="2">
    <source>
        <dbReference type="SAM" id="SignalP"/>
    </source>
</evidence>
<proteinExistence type="predicted"/>
<evidence type="ECO:0000313" key="3">
    <source>
        <dbReference type="EMBL" id="SDM73023.1"/>
    </source>
</evidence>
<feature type="region of interest" description="Disordered" evidence="1">
    <location>
        <begin position="158"/>
        <end position="191"/>
    </location>
</feature>
<feature type="signal peptide" evidence="2">
    <location>
        <begin position="1"/>
        <end position="24"/>
    </location>
</feature>
<name>A0A1G9VLS6_9GAMM</name>
<sequence length="191" mass="19938">MIKLTRSALTLFAIAMSLPLSAQADSLSLPAGASVAVEVVDTFTLTPDSASQSDVLLKPTAAASGEYDLPNHCLITADARLDGERIRFSASTLTCIEANADDSAIFSGELSATAEDLDGNIGVPACVDGSGSDCQRVELVPGEAFQLRLRNDIALEAQENPSAQINERRRQANGAGVANPVPAERPDPDTQ</sequence>
<dbReference type="AlphaFoldDB" id="A0A1G9VLS6"/>
<dbReference type="RefSeq" id="WP_089660364.1">
    <property type="nucleotide sequence ID" value="NZ_FNGH01000018.1"/>
</dbReference>
<protein>
    <submittedName>
        <fullName evidence="3">Uncharacterized protein</fullName>
    </submittedName>
</protein>
<accession>A0A1G9VLS6</accession>
<keyword evidence="4" id="KW-1185">Reference proteome</keyword>
<dbReference type="OrthoDB" id="6118120at2"/>
<feature type="chain" id="PRO_5011512663" evidence="2">
    <location>
        <begin position="25"/>
        <end position="191"/>
    </location>
</feature>
<organism evidence="3 4">
    <name type="scientific">Franzmannia pantelleriensis</name>
    <dbReference type="NCBI Taxonomy" id="48727"/>
    <lineage>
        <taxon>Bacteria</taxon>
        <taxon>Pseudomonadati</taxon>
        <taxon>Pseudomonadota</taxon>
        <taxon>Gammaproteobacteria</taxon>
        <taxon>Oceanospirillales</taxon>
        <taxon>Halomonadaceae</taxon>
        <taxon>Franzmannia</taxon>
    </lineage>
</organism>
<gene>
    <name evidence="3" type="ORF">SAMN05192555_11840</name>
</gene>